<dbReference type="RefSeq" id="WP_359657460.1">
    <property type="nucleotide sequence ID" value="NZ_JBEXZP010000195.1"/>
</dbReference>
<accession>A0ABV2VY97</accession>
<evidence type="ECO:0008006" key="3">
    <source>
        <dbReference type="Google" id="ProtNLM"/>
    </source>
</evidence>
<dbReference type="EMBL" id="JBEXZR010000002">
    <property type="protein sequence ID" value="MEU0706252.1"/>
    <property type="molecule type" value="Genomic_DNA"/>
</dbReference>
<name>A0ABV2VY97_9ACTN</name>
<reference evidence="1 2" key="1">
    <citation type="submission" date="2024-06" db="EMBL/GenBank/DDBJ databases">
        <title>The Natural Products Discovery Center: Release of the First 8490 Sequenced Strains for Exploring Actinobacteria Biosynthetic Diversity.</title>
        <authorList>
            <person name="Kalkreuter E."/>
            <person name="Kautsar S.A."/>
            <person name="Yang D."/>
            <person name="Bader C.D."/>
            <person name="Teijaro C.N."/>
            <person name="Fluegel L."/>
            <person name="Davis C.M."/>
            <person name="Simpson J.R."/>
            <person name="Lauterbach L."/>
            <person name="Steele A.D."/>
            <person name="Gui C."/>
            <person name="Meng S."/>
            <person name="Li G."/>
            <person name="Viehrig K."/>
            <person name="Ye F."/>
            <person name="Su P."/>
            <person name="Kiefer A.F."/>
            <person name="Nichols A."/>
            <person name="Cepeda A.J."/>
            <person name="Yan W."/>
            <person name="Fan B."/>
            <person name="Jiang Y."/>
            <person name="Adhikari A."/>
            <person name="Zheng C.-J."/>
            <person name="Schuster L."/>
            <person name="Cowan T.M."/>
            <person name="Smanski M.J."/>
            <person name="Chevrette M.G."/>
            <person name="De Carvalho L.P.S."/>
            <person name="Shen B."/>
        </authorList>
    </citation>
    <scope>NUCLEOTIDE SEQUENCE [LARGE SCALE GENOMIC DNA]</scope>
    <source>
        <strain evidence="1 2">NPDC006337</strain>
    </source>
</reference>
<comment type="caution">
    <text evidence="1">The sequence shown here is derived from an EMBL/GenBank/DDBJ whole genome shotgun (WGS) entry which is preliminary data.</text>
</comment>
<organism evidence="1 2">
    <name type="scientific">Streptomyces lavendulocolor</name>
    <dbReference type="NCBI Taxonomy" id="67316"/>
    <lineage>
        <taxon>Bacteria</taxon>
        <taxon>Bacillati</taxon>
        <taxon>Actinomycetota</taxon>
        <taxon>Actinomycetes</taxon>
        <taxon>Kitasatosporales</taxon>
        <taxon>Streptomycetaceae</taxon>
        <taxon>Streptomyces</taxon>
    </lineage>
</organism>
<evidence type="ECO:0000313" key="1">
    <source>
        <dbReference type="EMBL" id="MEU0706252.1"/>
    </source>
</evidence>
<keyword evidence="2" id="KW-1185">Reference proteome</keyword>
<proteinExistence type="predicted"/>
<protein>
    <recommendedName>
        <fullName evidence="3">DUF1349 domain-containing protein</fullName>
    </recommendedName>
</protein>
<gene>
    <name evidence="1" type="ORF">ABZ508_02585</name>
</gene>
<evidence type="ECO:0000313" key="2">
    <source>
        <dbReference type="Proteomes" id="UP001550378"/>
    </source>
</evidence>
<sequence length="215" mass="22130">MPGFGMLRDSFDDGVVDPVVWSQSYGDPVEAASRARVPCTTGYAALRSASAYTLAWSQISLRVWPPAPGGASTAACSILVLSGVGGTDAGFLVDRAQSALGVYLRTGYADDGALFPAYDPVAHAWLRLREDAGSLYWEASPDGSAWSVLRTAPAPAWVSQPGLSLLLEAHRDAGVPDHAEFGSLNIARPGAVAATARAAAGPGPYARTGPTLSGG</sequence>
<dbReference type="Proteomes" id="UP001550378">
    <property type="component" value="Unassembled WGS sequence"/>
</dbReference>